<feature type="transmembrane region" description="Helical" evidence="9">
    <location>
        <begin position="12"/>
        <end position="30"/>
    </location>
</feature>
<keyword evidence="1" id="KW-0433">Leucine-rich repeat</keyword>
<keyword evidence="6 9" id="KW-0472">Membrane</keyword>
<evidence type="ECO:0000256" key="9">
    <source>
        <dbReference type="SAM" id="Phobius"/>
    </source>
</evidence>
<feature type="compositionally biased region" description="Low complexity" evidence="8">
    <location>
        <begin position="230"/>
        <end position="240"/>
    </location>
</feature>
<evidence type="ECO:0000256" key="6">
    <source>
        <dbReference type="ARBA" id="ARBA00023136"/>
    </source>
</evidence>
<proteinExistence type="predicted"/>
<comment type="caution">
    <text evidence="11">The sequence shown here is derived from an EMBL/GenBank/DDBJ whole genome shotgun (WGS) entry which is preliminary data.</text>
</comment>
<evidence type="ECO:0000313" key="11">
    <source>
        <dbReference type="EMBL" id="KAJ6690132.1"/>
    </source>
</evidence>
<gene>
    <name evidence="11" type="ORF">OIU85_006414</name>
</gene>
<dbReference type="PANTHER" id="PTHR46084">
    <property type="entry name" value="PROTEIN MALE DISCOVERER 2"/>
    <property type="match status" value="1"/>
</dbReference>
<dbReference type="Proteomes" id="UP001151529">
    <property type="component" value="Chromosome 8"/>
</dbReference>
<evidence type="ECO:0000313" key="12">
    <source>
        <dbReference type="Proteomes" id="UP001151529"/>
    </source>
</evidence>
<feature type="compositionally biased region" description="Pro residues" evidence="8">
    <location>
        <begin position="214"/>
        <end position="229"/>
    </location>
</feature>
<accession>A0A9Q0PKY2</accession>
<dbReference type="Pfam" id="PF08263">
    <property type="entry name" value="LRRNT_2"/>
    <property type="match status" value="1"/>
</dbReference>
<keyword evidence="2 9" id="KW-0812">Transmembrane</keyword>
<dbReference type="GO" id="GO:0012505">
    <property type="term" value="C:endomembrane system"/>
    <property type="evidence" value="ECO:0007669"/>
    <property type="project" value="UniProtKB-SubCell"/>
</dbReference>
<evidence type="ECO:0000256" key="1">
    <source>
        <dbReference type="ARBA" id="ARBA00022614"/>
    </source>
</evidence>
<evidence type="ECO:0000259" key="10">
    <source>
        <dbReference type="Pfam" id="PF08263"/>
    </source>
</evidence>
<feature type="domain" description="Leucine-rich repeat-containing N-terminal plant-type" evidence="10">
    <location>
        <begin position="29"/>
        <end position="72"/>
    </location>
</feature>
<evidence type="ECO:0000256" key="7">
    <source>
        <dbReference type="ARBA" id="ARBA00046288"/>
    </source>
</evidence>
<dbReference type="EMBL" id="JAPFFL010000012">
    <property type="protein sequence ID" value="KAJ6690132.1"/>
    <property type="molecule type" value="Genomic_DNA"/>
</dbReference>
<reference evidence="11" key="2">
    <citation type="journal article" date="2023" name="Int. J. Mol. Sci.">
        <title>De Novo Assembly and Annotation of 11 Diverse Shrub Willow (Salix) Genomes Reveals Novel Gene Organization in Sex-Linked Regions.</title>
        <authorList>
            <person name="Hyden B."/>
            <person name="Feng K."/>
            <person name="Yates T.B."/>
            <person name="Jawdy S."/>
            <person name="Cereghino C."/>
            <person name="Smart L.B."/>
            <person name="Muchero W."/>
        </authorList>
    </citation>
    <scope>NUCLEOTIDE SEQUENCE [LARGE SCALE GENOMIC DNA]</scope>
    <source>
        <tissue evidence="11">Shoot tip</tissue>
    </source>
</reference>
<reference evidence="11" key="1">
    <citation type="submission" date="2022-11" db="EMBL/GenBank/DDBJ databases">
        <authorList>
            <person name="Hyden B.L."/>
            <person name="Feng K."/>
            <person name="Yates T."/>
            <person name="Jawdy S."/>
            <person name="Smart L.B."/>
            <person name="Muchero W."/>
        </authorList>
    </citation>
    <scope>NUCLEOTIDE SEQUENCE</scope>
    <source>
        <tissue evidence="11">Shoot tip</tissue>
    </source>
</reference>
<sequence>MEINNCKISRFGVLILFLVYQNLILCFSLNDEGMALLKLREGIVSDPYGALKSWKMDLGVINPCSWFGVECSDDDKVVVLNLKDLCLEGTLAPEITNLVHIKSIILRNNSFSGIIPEGIGELKDNLSLAILLLDNNEQLRSLSSEIQHLLKGSSRNKRSITWSLVHIENEFHRRQMQGQHPPPLLNSTVPPRPPPNSTVLPRPPGLPLKSTGTPRPPPKSTVPPPPPPIGNSSSSNGSTPPFIPAPAPAPAKKNKVASVKPWATGLSGQLQKAFVTGVPKLKRSEIEVACEDFSNVIGSSPIGILYKGTLSSGVEIAVLAVASVAITSAKDWSKDLQVQFRQKIETLSRVNHKNFVNLIGYCEEEEEPFHKNDGIRICSKWDTLRAFTH</sequence>
<dbReference type="Gene3D" id="3.80.10.10">
    <property type="entry name" value="Ribonuclease Inhibitor"/>
    <property type="match status" value="1"/>
</dbReference>
<feature type="compositionally biased region" description="Pro residues" evidence="8">
    <location>
        <begin position="180"/>
        <end position="206"/>
    </location>
</feature>
<dbReference type="AlphaFoldDB" id="A0A9Q0PKY2"/>
<keyword evidence="12" id="KW-1185">Reference proteome</keyword>
<dbReference type="OrthoDB" id="291737at2759"/>
<feature type="region of interest" description="Disordered" evidence="8">
    <location>
        <begin position="174"/>
        <end position="251"/>
    </location>
</feature>
<dbReference type="PANTHER" id="PTHR46084:SF4">
    <property type="entry name" value="PROTEIN KINASE DOMAIN-CONTAINING PROTEIN"/>
    <property type="match status" value="1"/>
</dbReference>
<dbReference type="InterPro" id="IPR011009">
    <property type="entry name" value="Kinase-like_dom_sf"/>
</dbReference>
<dbReference type="InterPro" id="IPR032675">
    <property type="entry name" value="LRR_dom_sf"/>
</dbReference>
<dbReference type="SUPFAM" id="SSF52058">
    <property type="entry name" value="L domain-like"/>
    <property type="match status" value="1"/>
</dbReference>
<protein>
    <recommendedName>
        <fullName evidence="10">Leucine-rich repeat-containing N-terminal plant-type domain-containing protein</fullName>
    </recommendedName>
</protein>
<dbReference type="FunFam" id="3.30.200.20:FF:000489">
    <property type="entry name" value="Inactive receptor-like serine/threonine-protein kinase"/>
    <property type="match status" value="1"/>
</dbReference>
<keyword evidence="3" id="KW-0732">Signal</keyword>
<dbReference type="SUPFAM" id="SSF56112">
    <property type="entry name" value="Protein kinase-like (PK-like)"/>
    <property type="match status" value="1"/>
</dbReference>
<evidence type="ECO:0000256" key="4">
    <source>
        <dbReference type="ARBA" id="ARBA00022737"/>
    </source>
</evidence>
<organism evidence="11 12">
    <name type="scientific">Salix viminalis</name>
    <name type="common">Common osier</name>
    <name type="synonym">Basket willow</name>
    <dbReference type="NCBI Taxonomy" id="40686"/>
    <lineage>
        <taxon>Eukaryota</taxon>
        <taxon>Viridiplantae</taxon>
        <taxon>Streptophyta</taxon>
        <taxon>Embryophyta</taxon>
        <taxon>Tracheophyta</taxon>
        <taxon>Spermatophyta</taxon>
        <taxon>Magnoliopsida</taxon>
        <taxon>eudicotyledons</taxon>
        <taxon>Gunneridae</taxon>
        <taxon>Pentapetalae</taxon>
        <taxon>rosids</taxon>
        <taxon>fabids</taxon>
        <taxon>Malpighiales</taxon>
        <taxon>Salicaceae</taxon>
        <taxon>Saliceae</taxon>
        <taxon>Salix</taxon>
    </lineage>
</organism>
<evidence type="ECO:0000256" key="2">
    <source>
        <dbReference type="ARBA" id="ARBA00022692"/>
    </source>
</evidence>
<evidence type="ECO:0000256" key="8">
    <source>
        <dbReference type="SAM" id="MobiDB-lite"/>
    </source>
</evidence>
<keyword evidence="5 9" id="KW-1133">Transmembrane helix</keyword>
<keyword evidence="4" id="KW-0677">Repeat</keyword>
<evidence type="ECO:0000256" key="5">
    <source>
        <dbReference type="ARBA" id="ARBA00022989"/>
    </source>
</evidence>
<evidence type="ECO:0000256" key="3">
    <source>
        <dbReference type="ARBA" id="ARBA00022729"/>
    </source>
</evidence>
<name>A0A9Q0PKY2_SALVM</name>
<dbReference type="InterPro" id="IPR013210">
    <property type="entry name" value="LRR_N_plant-typ"/>
</dbReference>
<dbReference type="Gene3D" id="3.30.200.20">
    <property type="entry name" value="Phosphorylase Kinase, domain 1"/>
    <property type="match status" value="1"/>
</dbReference>
<comment type="subcellular location">
    <subcellularLocation>
        <location evidence="7">Endomembrane system</location>
        <topology evidence="7">Single-pass type I membrane protein</topology>
    </subcellularLocation>
</comment>